<dbReference type="Proteomes" id="UP000288805">
    <property type="component" value="Unassembled WGS sequence"/>
</dbReference>
<proteinExistence type="predicted"/>
<feature type="signal peptide" evidence="2">
    <location>
        <begin position="1"/>
        <end position="26"/>
    </location>
</feature>
<reference evidence="3 4" key="1">
    <citation type="journal article" date="2018" name="PLoS Genet.">
        <title>Population sequencing reveals clonal diversity and ancestral inbreeding in the grapevine cultivar Chardonnay.</title>
        <authorList>
            <person name="Roach M.J."/>
            <person name="Johnson D.L."/>
            <person name="Bohlmann J."/>
            <person name="van Vuuren H.J."/>
            <person name="Jones S.J."/>
            <person name="Pretorius I.S."/>
            <person name="Schmidt S.A."/>
            <person name="Borneman A.R."/>
        </authorList>
    </citation>
    <scope>NUCLEOTIDE SEQUENCE [LARGE SCALE GENOMIC DNA]</scope>
    <source>
        <strain evidence="4">cv. Chardonnay</strain>
        <tissue evidence="3">Leaf</tissue>
    </source>
</reference>
<dbReference type="EMBL" id="QGNW01001308">
    <property type="protein sequence ID" value="RVW46012.1"/>
    <property type="molecule type" value="Genomic_DNA"/>
</dbReference>
<organism evidence="3 4">
    <name type="scientific">Vitis vinifera</name>
    <name type="common">Grape</name>
    <dbReference type="NCBI Taxonomy" id="29760"/>
    <lineage>
        <taxon>Eukaryota</taxon>
        <taxon>Viridiplantae</taxon>
        <taxon>Streptophyta</taxon>
        <taxon>Embryophyta</taxon>
        <taxon>Tracheophyta</taxon>
        <taxon>Spermatophyta</taxon>
        <taxon>Magnoliopsida</taxon>
        <taxon>eudicotyledons</taxon>
        <taxon>Gunneridae</taxon>
        <taxon>Pentapetalae</taxon>
        <taxon>rosids</taxon>
        <taxon>Vitales</taxon>
        <taxon>Vitaceae</taxon>
        <taxon>Viteae</taxon>
        <taxon>Vitis</taxon>
    </lineage>
</organism>
<dbReference type="AlphaFoldDB" id="A0A438EEB7"/>
<keyword evidence="1" id="KW-0175">Coiled coil</keyword>
<gene>
    <name evidence="3" type="ORF">CK203_068564</name>
</gene>
<feature type="chain" id="PRO_5019389187" evidence="2">
    <location>
        <begin position="27"/>
        <end position="124"/>
    </location>
</feature>
<evidence type="ECO:0000256" key="1">
    <source>
        <dbReference type="SAM" id="Coils"/>
    </source>
</evidence>
<evidence type="ECO:0000256" key="2">
    <source>
        <dbReference type="SAM" id="SignalP"/>
    </source>
</evidence>
<comment type="caution">
    <text evidence="3">The sequence shown here is derived from an EMBL/GenBank/DDBJ whole genome shotgun (WGS) entry which is preliminary data.</text>
</comment>
<feature type="coiled-coil region" evidence="1">
    <location>
        <begin position="60"/>
        <end position="87"/>
    </location>
</feature>
<dbReference type="OrthoDB" id="2020743at2759"/>
<protein>
    <submittedName>
        <fullName evidence="3">Uncharacterized protein</fullName>
    </submittedName>
</protein>
<evidence type="ECO:0000313" key="3">
    <source>
        <dbReference type="EMBL" id="RVW46012.1"/>
    </source>
</evidence>
<evidence type="ECO:0000313" key="4">
    <source>
        <dbReference type="Proteomes" id="UP000288805"/>
    </source>
</evidence>
<accession>A0A438EEB7</accession>
<keyword evidence="2" id="KW-0732">Signal</keyword>
<name>A0A438EEB7_VITVI</name>
<sequence length="124" mass="13755">MPTLDFCFMGVRFLLKIFIYFEVGSGCSPMVELQSCATLVNASALCAIEQEVQGDGVNAIAEISAELQRERQKNAELMERISMLEAQIQERDGHDYVMFGNHSHVSDDLATYSNIAGGCKLTRE</sequence>